<feature type="transmembrane region" description="Helical" evidence="2">
    <location>
        <begin position="301"/>
        <end position="324"/>
    </location>
</feature>
<name>A0AAD4N454_9BILA</name>
<reference evidence="4" key="1">
    <citation type="submission" date="2022-01" db="EMBL/GenBank/DDBJ databases">
        <title>Genome Sequence Resource for Two Populations of Ditylenchus destructor, the Migratory Endoparasitic Phytonematode.</title>
        <authorList>
            <person name="Zhang H."/>
            <person name="Lin R."/>
            <person name="Xie B."/>
        </authorList>
    </citation>
    <scope>NUCLEOTIDE SEQUENCE</scope>
    <source>
        <strain evidence="4">BazhouSP</strain>
    </source>
</reference>
<keyword evidence="2" id="KW-0472">Membrane</keyword>
<dbReference type="AlphaFoldDB" id="A0AAD4N454"/>
<organism evidence="4 5">
    <name type="scientific">Ditylenchus destructor</name>
    <dbReference type="NCBI Taxonomy" id="166010"/>
    <lineage>
        <taxon>Eukaryota</taxon>
        <taxon>Metazoa</taxon>
        <taxon>Ecdysozoa</taxon>
        <taxon>Nematoda</taxon>
        <taxon>Chromadorea</taxon>
        <taxon>Rhabditida</taxon>
        <taxon>Tylenchina</taxon>
        <taxon>Tylenchomorpha</taxon>
        <taxon>Sphaerularioidea</taxon>
        <taxon>Anguinidae</taxon>
        <taxon>Anguininae</taxon>
        <taxon>Ditylenchus</taxon>
    </lineage>
</organism>
<protein>
    <submittedName>
        <fullName evidence="4">Serpentine Receptor, class X</fullName>
    </submittedName>
</protein>
<comment type="caution">
    <text evidence="4">The sequence shown here is derived from an EMBL/GenBank/DDBJ whole genome shotgun (WGS) entry which is preliminary data.</text>
</comment>
<proteinExistence type="predicted"/>
<dbReference type="PANTHER" id="PTHR22718:SF11">
    <property type="entry name" value="7TM GPCR SERPENTINE RECEPTOR CLASS X (SRX) DOMAIN-CONTAINING PROTEIN"/>
    <property type="match status" value="1"/>
</dbReference>
<feature type="transmembrane region" description="Helical" evidence="2">
    <location>
        <begin position="232"/>
        <end position="253"/>
    </location>
</feature>
<feature type="transmembrane region" description="Helical" evidence="2">
    <location>
        <begin position="274"/>
        <end position="295"/>
    </location>
</feature>
<keyword evidence="4" id="KW-0675">Receptor</keyword>
<dbReference type="InterPro" id="IPR019430">
    <property type="entry name" value="7TM_GPCR_serpentine_rcpt_Srx"/>
</dbReference>
<dbReference type="Proteomes" id="UP001201812">
    <property type="component" value="Unassembled WGS sequence"/>
</dbReference>
<feature type="domain" description="7TM GPCR serpentine receptor class x (Srx)" evidence="3">
    <location>
        <begin position="64"/>
        <end position="275"/>
    </location>
</feature>
<sequence>MAKDTISDRIRLARIKVRSRSFHTSQSILSKYKQILFPNMCDDIFTWMAPELIQSIVGLSFTVFCIIGICINCTVLFALYKSRLPCINPLYILTGFTIGTCTIRLSIMGFTWGPAVFLDRNIIGSNDVGWFSYLTTYVIVVLWAEGAVTQVFIAVNRLFTMRDMAWRRFFSRKACIIYVIAVVPSIGTFQHVVTNTMPCCKYYFIPHLYSPFPALRKGGEPNIVFDYIYRPMNLACYSIPVVCYLMIFAQVYASNKNREAWGMERRKETRRTLHFAYTFMFYLALYITLEIQQYIPPTMPILNALMIYFAICDCTSMALIQGLMNSNIRQSIRRGRNFRATVTPSAKETKPDNTSTKNHDTCLSQNVSLHQQM</sequence>
<accession>A0AAD4N454</accession>
<feature type="region of interest" description="Disordered" evidence="1">
    <location>
        <begin position="341"/>
        <end position="373"/>
    </location>
</feature>
<keyword evidence="5" id="KW-1185">Reference proteome</keyword>
<dbReference type="Gene3D" id="1.20.1070.10">
    <property type="entry name" value="Rhodopsin 7-helix transmembrane proteins"/>
    <property type="match status" value="1"/>
</dbReference>
<evidence type="ECO:0000259" key="3">
    <source>
        <dbReference type="Pfam" id="PF10328"/>
    </source>
</evidence>
<dbReference type="Pfam" id="PF10328">
    <property type="entry name" value="7TM_GPCR_Srx"/>
    <property type="match status" value="1"/>
</dbReference>
<feature type="transmembrane region" description="Helical" evidence="2">
    <location>
        <begin position="130"/>
        <end position="155"/>
    </location>
</feature>
<evidence type="ECO:0000313" key="5">
    <source>
        <dbReference type="Proteomes" id="UP001201812"/>
    </source>
</evidence>
<evidence type="ECO:0000256" key="2">
    <source>
        <dbReference type="SAM" id="Phobius"/>
    </source>
</evidence>
<keyword evidence="2" id="KW-0812">Transmembrane</keyword>
<feature type="transmembrane region" description="Helical" evidence="2">
    <location>
        <begin position="175"/>
        <end position="193"/>
    </location>
</feature>
<dbReference type="SUPFAM" id="SSF81321">
    <property type="entry name" value="Family A G protein-coupled receptor-like"/>
    <property type="match status" value="1"/>
</dbReference>
<gene>
    <name evidence="4" type="ORF">DdX_10681</name>
</gene>
<dbReference type="EMBL" id="JAKKPZ010000025">
    <property type="protein sequence ID" value="KAI1710619.1"/>
    <property type="molecule type" value="Genomic_DNA"/>
</dbReference>
<feature type="transmembrane region" description="Helical" evidence="2">
    <location>
        <begin position="90"/>
        <end position="110"/>
    </location>
</feature>
<evidence type="ECO:0000313" key="4">
    <source>
        <dbReference type="EMBL" id="KAI1710619.1"/>
    </source>
</evidence>
<feature type="transmembrane region" description="Helical" evidence="2">
    <location>
        <begin position="52"/>
        <end position="78"/>
    </location>
</feature>
<evidence type="ECO:0000256" key="1">
    <source>
        <dbReference type="SAM" id="MobiDB-lite"/>
    </source>
</evidence>
<dbReference type="PANTHER" id="PTHR22718">
    <property type="entry name" value="SERPENTINE RECEPTOR, CLASS X"/>
    <property type="match status" value="1"/>
</dbReference>
<keyword evidence="2" id="KW-1133">Transmembrane helix</keyword>